<feature type="transmembrane region" description="Helical" evidence="4">
    <location>
        <begin position="53"/>
        <end position="73"/>
    </location>
</feature>
<dbReference type="InterPro" id="IPR020846">
    <property type="entry name" value="MFS_dom"/>
</dbReference>
<feature type="transmembrane region" description="Helical" evidence="4">
    <location>
        <begin position="12"/>
        <end position="41"/>
    </location>
</feature>
<feature type="transmembrane region" description="Helical" evidence="4">
    <location>
        <begin position="147"/>
        <end position="166"/>
    </location>
</feature>
<feature type="transmembrane region" description="Helical" evidence="4">
    <location>
        <begin position="305"/>
        <end position="329"/>
    </location>
</feature>
<sequence length="405" mass="42100">MNTCAIAAPVRWRAVAALTAVSTLAQIGQFGIGFIVLPVWLAHQGLDAPRAGLFAAAQWAGMFSGLLVTPRLVERLDAQLTVTLGLASSLIAYAMLSAPAWIARPAWPMWLLPGALMGFGIGLRWIANETWLYSLVPAEKSGKVVGVHETLIASAGVLAPSVATVWGASGMLMFALGSLLTLAAAVPLWLTRSTSRQRISTPCSARRVARVEFGPTVCLGLVTIAAGGLGDGALYGLFPLFADSRGLTAAQTTMTLACFGIGGAVLQFPVGWLADRFRLAPTVIGCAIVSTAAIVLFAFAPPASFASMVAALVLGGMNSAYITLGMYAAACSDKPAITRNMRVLSLAFTACSMAGPLFAGPAMKALGNELLMWQLAIISGALAIYTLGMREGHRQARRALSASSS</sequence>
<feature type="transmembrane region" description="Helical" evidence="4">
    <location>
        <begin position="211"/>
        <end position="229"/>
    </location>
</feature>
<dbReference type="SUPFAM" id="SSF103473">
    <property type="entry name" value="MFS general substrate transporter"/>
    <property type="match status" value="1"/>
</dbReference>
<feature type="transmembrane region" description="Helical" evidence="4">
    <location>
        <begin position="109"/>
        <end position="127"/>
    </location>
</feature>
<organism evidence="6 7">
    <name type="scientific">Paraburkholderia bengalensis</name>
    <dbReference type="NCBI Taxonomy" id="2747562"/>
    <lineage>
        <taxon>Bacteria</taxon>
        <taxon>Pseudomonadati</taxon>
        <taxon>Pseudomonadota</taxon>
        <taxon>Betaproteobacteria</taxon>
        <taxon>Burkholderiales</taxon>
        <taxon>Burkholderiaceae</taxon>
        <taxon>Paraburkholderia</taxon>
    </lineage>
</organism>
<proteinExistence type="predicted"/>
<evidence type="ECO:0000256" key="1">
    <source>
        <dbReference type="ARBA" id="ARBA00022692"/>
    </source>
</evidence>
<accession>A0ABU8IR71</accession>
<keyword evidence="3 4" id="KW-0472">Membrane</keyword>
<feature type="transmembrane region" description="Helical" evidence="4">
    <location>
        <begin position="80"/>
        <end position="103"/>
    </location>
</feature>
<dbReference type="PROSITE" id="PS50850">
    <property type="entry name" value="MFS"/>
    <property type="match status" value="1"/>
</dbReference>
<reference evidence="6 7" key="1">
    <citation type="journal article" date="2022" name="Arch. Microbiol.">
        <title>Paraburkholderia bengalensis sp. nov. isolated from roots of Oryza sativa, IR64.</title>
        <authorList>
            <person name="Nag P."/>
            <person name="Mondal N."/>
            <person name="Sarkar J."/>
            <person name="Das S."/>
        </authorList>
    </citation>
    <scope>NUCLEOTIDE SEQUENCE [LARGE SCALE GENOMIC DNA]</scope>
    <source>
        <strain evidence="6 7">IR64_4_BI</strain>
    </source>
</reference>
<feature type="transmembrane region" description="Helical" evidence="4">
    <location>
        <begin position="371"/>
        <end position="388"/>
    </location>
</feature>
<evidence type="ECO:0000313" key="7">
    <source>
        <dbReference type="Proteomes" id="UP001386437"/>
    </source>
</evidence>
<dbReference type="PANTHER" id="PTHR23521:SF2">
    <property type="entry name" value="TRANSPORTER MFS SUPERFAMILY"/>
    <property type="match status" value="1"/>
</dbReference>
<evidence type="ECO:0000313" key="6">
    <source>
        <dbReference type="EMBL" id="MEI5997989.1"/>
    </source>
</evidence>
<feature type="transmembrane region" description="Helical" evidence="4">
    <location>
        <begin position="249"/>
        <end position="272"/>
    </location>
</feature>
<dbReference type="Pfam" id="PF07690">
    <property type="entry name" value="MFS_1"/>
    <property type="match status" value="2"/>
</dbReference>
<dbReference type="PANTHER" id="PTHR23521">
    <property type="entry name" value="TRANSPORTER MFS SUPERFAMILY"/>
    <property type="match status" value="1"/>
</dbReference>
<feature type="transmembrane region" description="Helical" evidence="4">
    <location>
        <begin position="279"/>
        <end position="299"/>
    </location>
</feature>
<gene>
    <name evidence="6" type="ORF">H3V53_12510</name>
</gene>
<evidence type="ECO:0000259" key="5">
    <source>
        <dbReference type="PROSITE" id="PS50850"/>
    </source>
</evidence>
<dbReference type="Proteomes" id="UP001386437">
    <property type="component" value="Unassembled WGS sequence"/>
</dbReference>
<feature type="domain" description="Major facilitator superfamily (MFS) profile" evidence="5">
    <location>
        <begin position="216"/>
        <end position="405"/>
    </location>
</feature>
<evidence type="ECO:0000256" key="3">
    <source>
        <dbReference type="ARBA" id="ARBA00023136"/>
    </source>
</evidence>
<feature type="transmembrane region" description="Helical" evidence="4">
    <location>
        <begin position="172"/>
        <end position="190"/>
    </location>
</feature>
<evidence type="ECO:0000256" key="4">
    <source>
        <dbReference type="SAM" id="Phobius"/>
    </source>
</evidence>
<dbReference type="RefSeq" id="WP_336598193.1">
    <property type="nucleotide sequence ID" value="NZ_JACFYJ010000016.1"/>
</dbReference>
<dbReference type="Gene3D" id="1.20.1250.20">
    <property type="entry name" value="MFS general substrate transporter like domains"/>
    <property type="match status" value="2"/>
</dbReference>
<comment type="caution">
    <text evidence="6">The sequence shown here is derived from an EMBL/GenBank/DDBJ whole genome shotgun (WGS) entry which is preliminary data.</text>
</comment>
<evidence type="ECO:0000256" key="2">
    <source>
        <dbReference type="ARBA" id="ARBA00022989"/>
    </source>
</evidence>
<dbReference type="EMBL" id="JACFYJ010000016">
    <property type="protein sequence ID" value="MEI5997989.1"/>
    <property type="molecule type" value="Genomic_DNA"/>
</dbReference>
<keyword evidence="2 4" id="KW-1133">Transmembrane helix</keyword>
<name>A0ABU8IR71_9BURK</name>
<keyword evidence="7" id="KW-1185">Reference proteome</keyword>
<protein>
    <submittedName>
        <fullName evidence="6">MFS transporter</fullName>
    </submittedName>
</protein>
<dbReference type="InterPro" id="IPR011701">
    <property type="entry name" value="MFS"/>
</dbReference>
<keyword evidence="1 4" id="KW-0812">Transmembrane</keyword>
<dbReference type="InterPro" id="IPR036259">
    <property type="entry name" value="MFS_trans_sf"/>
</dbReference>
<feature type="transmembrane region" description="Helical" evidence="4">
    <location>
        <begin position="341"/>
        <end position="359"/>
    </location>
</feature>